<reference evidence="5 6" key="1">
    <citation type="submission" date="2014-08" db="EMBL/GenBank/DDBJ databases">
        <title>Comparative genomics of the Paenibacillus odorifer group.</title>
        <authorList>
            <person name="den Bakker H.C."/>
            <person name="Tsai Y.-C."/>
            <person name="Martin N."/>
            <person name="Korlach J."/>
            <person name="Wiedmann M."/>
        </authorList>
    </citation>
    <scope>NUCLEOTIDE SEQUENCE [LARGE SCALE GENOMIC DNA]</scope>
    <source>
        <strain evidence="5 6">DSM 14472</strain>
    </source>
</reference>
<accession>A0A089LWI5</accession>
<dbReference type="GO" id="GO:0003700">
    <property type="term" value="F:DNA-binding transcription factor activity"/>
    <property type="evidence" value="ECO:0007669"/>
    <property type="project" value="TreeGrafter"/>
</dbReference>
<keyword evidence="2" id="KW-0238">DNA-binding</keyword>
<dbReference type="AlphaFoldDB" id="A0A089LWI5"/>
<dbReference type="CDD" id="cd06267">
    <property type="entry name" value="PBP1_LacI_sugar_binding-like"/>
    <property type="match status" value="1"/>
</dbReference>
<dbReference type="EMBL" id="CP009286">
    <property type="protein sequence ID" value="AIQ65282.1"/>
    <property type="molecule type" value="Genomic_DNA"/>
</dbReference>
<protein>
    <submittedName>
        <fullName evidence="5">LacI family transcriptional regulator</fullName>
    </submittedName>
</protein>
<dbReference type="PANTHER" id="PTHR30146">
    <property type="entry name" value="LACI-RELATED TRANSCRIPTIONAL REPRESSOR"/>
    <property type="match status" value="1"/>
</dbReference>
<dbReference type="PANTHER" id="PTHR30146:SF154">
    <property type="entry name" value="TRANSCRIPTION REGULATOR, MEMBER OF GALR FAMILY"/>
    <property type="match status" value="1"/>
</dbReference>
<dbReference type="Pfam" id="PF00356">
    <property type="entry name" value="LacI"/>
    <property type="match status" value="1"/>
</dbReference>
<dbReference type="InterPro" id="IPR028082">
    <property type="entry name" value="Peripla_BP_I"/>
</dbReference>
<evidence type="ECO:0000256" key="3">
    <source>
        <dbReference type="ARBA" id="ARBA00023163"/>
    </source>
</evidence>
<dbReference type="STRING" id="169760.PSTEL_21305"/>
<sequence>MTNRSKITIEDVAKRASVSIATVSRAINNSGEISAGTRARILKIIEEMGFSPNRAAQSLKVRQTKQIALVVPDIRNAIIPDIAWSVEQMAKQYGYRVIQINTSGNPRTELEAVRDIKQLHVDGMIIMPLAYPKTLAALINKCAVPISILNFGKRLVGEIKADIVSLSVLEGKLVMEHLQGIGRTRIAYAGTSTKLIEDRYIAYEESVAHYDESLVYLGDELSTQMGERAADYFYHLERRPDAVYAVNDMVAIGIVNRFKKLGIRVPGDIAVVGIDNNPLTVLTEPQITSVSIMGSEAAGLATQMLLRRILESPEREYEKVRLEPRLIVRESSLAVMRT</sequence>
<dbReference type="Pfam" id="PF13377">
    <property type="entry name" value="Peripla_BP_3"/>
    <property type="match status" value="1"/>
</dbReference>
<gene>
    <name evidence="5" type="ORF">PSTEL_21305</name>
</gene>
<name>A0A089LWI5_9BACL</name>
<dbReference type="SMART" id="SM00354">
    <property type="entry name" value="HTH_LACI"/>
    <property type="match status" value="1"/>
</dbReference>
<keyword evidence="6" id="KW-1185">Reference proteome</keyword>
<dbReference type="InterPro" id="IPR000843">
    <property type="entry name" value="HTH_LacI"/>
</dbReference>
<evidence type="ECO:0000259" key="4">
    <source>
        <dbReference type="PROSITE" id="PS50932"/>
    </source>
</evidence>
<dbReference type="CDD" id="cd01392">
    <property type="entry name" value="HTH_LacI"/>
    <property type="match status" value="1"/>
</dbReference>
<dbReference type="KEGG" id="pste:PSTEL_21305"/>
<proteinExistence type="predicted"/>
<dbReference type="GO" id="GO:0000976">
    <property type="term" value="F:transcription cis-regulatory region binding"/>
    <property type="evidence" value="ECO:0007669"/>
    <property type="project" value="TreeGrafter"/>
</dbReference>
<dbReference type="PROSITE" id="PS00356">
    <property type="entry name" value="HTH_LACI_1"/>
    <property type="match status" value="1"/>
</dbReference>
<dbReference type="OrthoDB" id="2854648at2"/>
<keyword evidence="3" id="KW-0804">Transcription</keyword>
<dbReference type="PROSITE" id="PS50932">
    <property type="entry name" value="HTH_LACI_2"/>
    <property type="match status" value="1"/>
</dbReference>
<dbReference type="SUPFAM" id="SSF47413">
    <property type="entry name" value="lambda repressor-like DNA-binding domains"/>
    <property type="match status" value="1"/>
</dbReference>
<evidence type="ECO:0000313" key="6">
    <source>
        <dbReference type="Proteomes" id="UP000029507"/>
    </source>
</evidence>
<dbReference type="HOGENOM" id="CLU_037628_6_1_9"/>
<evidence type="ECO:0000256" key="1">
    <source>
        <dbReference type="ARBA" id="ARBA00023015"/>
    </source>
</evidence>
<dbReference type="Gene3D" id="1.10.260.40">
    <property type="entry name" value="lambda repressor-like DNA-binding domains"/>
    <property type="match status" value="1"/>
</dbReference>
<organism evidence="5 6">
    <name type="scientific">Paenibacillus stellifer</name>
    <dbReference type="NCBI Taxonomy" id="169760"/>
    <lineage>
        <taxon>Bacteria</taxon>
        <taxon>Bacillati</taxon>
        <taxon>Bacillota</taxon>
        <taxon>Bacilli</taxon>
        <taxon>Bacillales</taxon>
        <taxon>Paenibacillaceae</taxon>
        <taxon>Paenibacillus</taxon>
    </lineage>
</organism>
<dbReference type="Gene3D" id="3.40.50.2300">
    <property type="match status" value="2"/>
</dbReference>
<dbReference type="InterPro" id="IPR046335">
    <property type="entry name" value="LacI/GalR-like_sensor"/>
</dbReference>
<keyword evidence="1" id="KW-0805">Transcription regulation</keyword>
<dbReference type="InterPro" id="IPR010982">
    <property type="entry name" value="Lambda_DNA-bd_dom_sf"/>
</dbReference>
<dbReference type="Proteomes" id="UP000029507">
    <property type="component" value="Chromosome"/>
</dbReference>
<dbReference type="SUPFAM" id="SSF53822">
    <property type="entry name" value="Periplasmic binding protein-like I"/>
    <property type="match status" value="1"/>
</dbReference>
<dbReference type="RefSeq" id="WP_038698209.1">
    <property type="nucleotide sequence ID" value="NZ_CP009286.1"/>
</dbReference>
<evidence type="ECO:0000313" key="5">
    <source>
        <dbReference type="EMBL" id="AIQ65282.1"/>
    </source>
</evidence>
<feature type="domain" description="HTH lacI-type" evidence="4">
    <location>
        <begin position="7"/>
        <end position="61"/>
    </location>
</feature>
<dbReference type="PRINTS" id="PR00036">
    <property type="entry name" value="HTHLACI"/>
</dbReference>
<evidence type="ECO:0000256" key="2">
    <source>
        <dbReference type="ARBA" id="ARBA00023125"/>
    </source>
</evidence>